<evidence type="ECO:0000313" key="2">
    <source>
        <dbReference type="EMBL" id="MCH6164131.1"/>
    </source>
</evidence>
<keyword evidence="1" id="KW-1133">Transmembrane helix</keyword>
<feature type="transmembrane region" description="Helical" evidence="1">
    <location>
        <begin position="231"/>
        <end position="253"/>
    </location>
</feature>
<accession>A0ABS9T6H2</accession>
<proteinExistence type="predicted"/>
<dbReference type="RefSeq" id="WP_241034166.1">
    <property type="nucleotide sequence ID" value="NZ_BAAAJF010000034.1"/>
</dbReference>
<comment type="caution">
    <text evidence="2">The sequence shown here is derived from an EMBL/GenBank/DDBJ whole genome shotgun (WGS) entry which is preliminary data.</text>
</comment>
<dbReference type="NCBIfam" id="NF038012">
    <property type="entry name" value="DMT_1"/>
    <property type="match status" value="1"/>
</dbReference>
<dbReference type="PANTHER" id="PTHR40761">
    <property type="entry name" value="CONSERVED INTEGRAL MEMBRANE ALANINE VALINE AND LEUCINE RICH PROTEIN-RELATED"/>
    <property type="match status" value="1"/>
</dbReference>
<keyword evidence="1" id="KW-0812">Transmembrane</keyword>
<feature type="transmembrane region" description="Helical" evidence="1">
    <location>
        <begin position="173"/>
        <end position="191"/>
    </location>
</feature>
<gene>
    <name evidence="2" type="ORF">MMF94_00425</name>
</gene>
<name>A0ABS9T6H2_9PSEU</name>
<feature type="transmembrane region" description="Helical" evidence="1">
    <location>
        <begin position="83"/>
        <end position="103"/>
    </location>
</feature>
<protein>
    <submittedName>
        <fullName evidence="2">DMT family transporter</fullName>
    </submittedName>
</protein>
<feature type="transmembrane region" description="Helical" evidence="1">
    <location>
        <begin position="144"/>
        <end position="166"/>
    </location>
</feature>
<dbReference type="PANTHER" id="PTHR40761:SF1">
    <property type="entry name" value="CONSERVED INTEGRAL MEMBRANE ALANINE VALINE AND LEUCINE RICH PROTEIN-RELATED"/>
    <property type="match status" value="1"/>
</dbReference>
<dbReference type="Proteomes" id="UP001299970">
    <property type="component" value="Unassembled WGS sequence"/>
</dbReference>
<feature type="transmembrane region" description="Helical" evidence="1">
    <location>
        <begin position="197"/>
        <end position="219"/>
    </location>
</feature>
<feature type="transmembrane region" description="Helical" evidence="1">
    <location>
        <begin position="115"/>
        <end position="132"/>
    </location>
</feature>
<sequence>MTARKRRVSNVVFVQILLAVALALASAVCYSASAVLQHREVADHQSGGLHLVARLVRRRGWWTAIAASCLGALLHLAALGSGALLLVQPLGVTALVFALVIHARMTRTTPDRPTLLGAACIVFGLPAALSAIPRHSASVSPVLGYWVVAAVVAVLAVVLATGAIAIRHRLPRAAPVLYAVAAALCFGFTSGTAKAVWLGHTAPTVIGAGLLAAAAGVVLTQHAYRDGGLGAPLATLTLVDPLAAGMVAVLALGEPISTTPLHLVIGLAGVLATAVGVVLLSPRSVIAPHATAARASLAGPETARSAA</sequence>
<evidence type="ECO:0000313" key="3">
    <source>
        <dbReference type="Proteomes" id="UP001299970"/>
    </source>
</evidence>
<keyword evidence="1" id="KW-0472">Membrane</keyword>
<keyword evidence="3" id="KW-1185">Reference proteome</keyword>
<feature type="transmembrane region" description="Helical" evidence="1">
    <location>
        <begin position="259"/>
        <end position="280"/>
    </location>
</feature>
<dbReference type="EMBL" id="JAKXMK010000001">
    <property type="protein sequence ID" value="MCH6164131.1"/>
    <property type="molecule type" value="Genomic_DNA"/>
</dbReference>
<reference evidence="2 3" key="1">
    <citation type="submission" date="2022-03" db="EMBL/GenBank/DDBJ databases">
        <title>Pseudonocardia alaer sp. nov., a novel actinomycete isolated from reed forest soil.</title>
        <authorList>
            <person name="Wang L."/>
        </authorList>
    </citation>
    <scope>NUCLEOTIDE SEQUENCE [LARGE SCALE GENOMIC DNA]</scope>
    <source>
        <strain evidence="2 3">Y-16303</strain>
    </source>
</reference>
<evidence type="ECO:0000256" key="1">
    <source>
        <dbReference type="SAM" id="Phobius"/>
    </source>
</evidence>
<organism evidence="2 3">
    <name type="scientific">Pseudonocardia alaniniphila</name>
    <dbReference type="NCBI Taxonomy" id="75291"/>
    <lineage>
        <taxon>Bacteria</taxon>
        <taxon>Bacillati</taxon>
        <taxon>Actinomycetota</taxon>
        <taxon>Actinomycetes</taxon>
        <taxon>Pseudonocardiales</taxon>
        <taxon>Pseudonocardiaceae</taxon>
        <taxon>Pseudonocardia</taxon>
    </lineage>
</organism>